<organism evidence="2 3">
    <name type="scientific">Roseburia yibonii</name>
    <dbReference type="NCBI Taxonomy" id="2763063"/>
    <lineage>
        <taxon>Bacteria</taxon>
        <taxon>Bacillati</taxon>
        <taxon>Bacillota</taxon>
        <taxon>Clostridia</taxon>
        <taxon>Lachnospirales</taxon>
        <taxon>Lachnospiraceae</taxon>
        <taxon>Roseburia</taxon>
    </lineage>
</organism>
<evidence type="ECO:0000313" key="3">
    <source>
        <dbReference type="Proteomes" id="UP000621540"/>
    </source>
</evidence>
<keyword evidence="1" id="KW-1133">Transmembrane helix</keyword>
<reference evidence="2 3" key="1">
    <citation type="submission" date="2020-08" db="EMBL/GenBank/DDBJ databases">
        <title>Genome public.</title>
        <authorList>
            <person name="Liu C."/>
            <person name="Sun Q."/>
        </authorList>
    </citation>
    <scope>NUCLEOTIDE SEQUENCE [LARGE SCALE GENOMIC DNA]</scope>
    <source>
        <strain evidence="2 3">BX0805</strain>
    </source>
</reference>
<accession>A0ABR7I7M5</accession>
<proteinExistence type="predicted"/>
<keyword evidence="1" id="KW-0472">Membrane</keyword>
<dbReference type="RefSeq" id="WP_186981539.1">
    <property type="nucleotide sequence ID" value="NZ_JACOQH010000001.1"/>
</dbReference>
<gene>
    <name evidence="2" type="ORF">H8Z76_02345</name>
</gene>
<dbReference type="Proteomes" id="UP000621540">
    <property type="component" value="Unassembled WGS sequence"/>
</dbReference>
<feature type="transmembrane region" description="Helical" evidence="1">
    <location>
        <begin position="33"/>
        <end position="51"/>
    </location>
</feature>
<dbReference type="EMBL" id="JACOQH010000001">
    <property type="protein sequence ID" value="MBC5752875.1"/>
    <property type="molecule type" value="Genomic_DNA"/>
</dbReference>
<evidence type="ECO:0000313" key="2">
    <source>
        <dbReference type="EMBL" id="MBC5752875.1"/>
    </source>
</evidence>
<name>A0ABR7I7M5_9FIRM</name>
<feature type="transmembrane region" description="Helical" evidence="1">
    <location>
        <begin position="57"/>
        <end position="77"/>
    </location>
</feature>
<comment type="caution">
    <text evidence="2">The sequence shown here is derived from an EMBL/GenBank/DDBJ whole genome shotgun (WGS) entry which is preliminary data.</text>
</comment>
<keyword evidence="1" id="KW-0812">Transmembrane</keyword>
<evidence type="ECO:0000256" key="1">
    <source>
        <dbReference type="SAM" id="Phobius"/>
    </source>
</evidence>
<protein>
    <submittedName>
        <fullName evidence="2">Uncharacterized protein</fullName>
    </submittedName>
</protein>
<sequence>MNTDNYSKYERMYDILLDYEQKIHLKNQKRIRIGLKCLIIIPLIFLAMLFWTGSSKTIFLVLWIVSLFILAAYLVFVEYSDYKLQEKLNELDERGDAGVEALIGPGVPAIDGPLKNAVKKLDATLNSETLAIEEEGADKNEEHN</sequence>
<keyword evidence="3" id="KW-1185">Reference proteome</keyword>